<dbReference type="EMBL" id="JASBWT010000048">
    <property type="protein sequence ID" value="KAJ9091662.1"/>
    <property type="molecule type" value="Genomic_DNA"/>
</dbReference>
<reference evidence="1" key="1">
    <citation type="submission" date="2023-04" db="EMBL/GenBank/DDBJ databases">
        <title>Draft Genome sequencing of Naganishia species isolated from polar environments using Oxford Nanopore Technology.</title>
        <authorList>
            <person name="Leo P."/>
            <person name="Venkateswaran K."/>
        </authorList>
    </citation>
    <scope>NUCLEOTIDE SEQUENCE</scope>
    <source>
        <strain evidence="1">MNA-CCFEE 5423</strain>
    </source>
</reference>
<proteinExistence type="predicted"/>
<organism evidence="1 2">
    <name type="scientific">Naganishia friedmannii</name>
    <dbReference type="NCBI Taxonomy" id="89922"/>
    <lineage>
        <taxon>Eukaryota</taxon>
        <taxon>Fungi</taxon>
        <taxon>Dikarya</taxon>
        <taxon>Basidiomycota</taxon>
        <taxon>Agaricomycotina</taxon>
        <taxon>Tremellomycetes</taxon>
        <taxon>Filobasidiales</taxon>
        <taxon>Filobasidiaceae</taxon>
        <taxon>Naganishia</taxon>
    </lineage>
</organism>
<comment type="caution">
    <text evidence="1">The sequence shown here is derived from an EMBL/GenBank/DDBJ whole genome shotgun (WGS) entry which is preliminary data.</text>
</comment>
<evidence type="ECO:0000313" key="1">
    <source>
        <dbReference type="EMBL" id="KAJ9091662.1"/>
    </source>
</evidence>
<sequence>MFSTLGTPSEGSFGETHTADAKRKNTKCTRRACVKMREYRGYSLDPEASQPVSVAEYQPHRPLGLPLAIPNTAPRPIALHAPRAYLRCDSLSLSVRVRPLPTPIALRSPSNPSAANKWHTIHIPLSSFVLTNSGALSETQISVLKDKVRTVGFSILGSERVQESAALTGEERLEGAEATQEVHALGQGVERKFELGVGEV</sequence>
<dbReference type="Proteomes" id="UP001227268">
    <property type="component" value="Unassembled WGS sequence"/>
</dbReference>
<gene>
    <name evidence="1" type="ORF">QFC21_007137</name>
</gene>
<evidence type="ECO:0000313" key="2">
    <source>
        <dbReference type="Proteomes" id="UP001227268"/>
    </source>
</evidence>
<protein>
    <submittedName>
        <fullName evidence="1">Uncharacterized protein</fullName>
    </submittedName>
</protein>
<keyword evidence="2" id="KW-1185">Reference proteome</keyword>
<accession>A0ACC2UY11</accession>
<name>A0ACC2UY11_9TREE</name>